<evidence type="ECO:0000313" key="3">
    <source>
        <dbReference type="EMBL" id="KGO54553.1"/>
    </source>
</evidence>
<dbReference type="OrthoDB" id="3348320at2759"/>
<name>A0A0A2I587_PENEN</name>
<dbReference type="VEuPathDB" id="FungiDB:PEXP_101940"/>
<keyword evidence="1" id="KW-0812">Transmembrane</keyword>
<organism evidence="3 4">
    <name type="scientific">Penicillium expansum</name>
    <name type="common">Blue mold rot fungus</name>
    <dbReference type="NCBI Taxonomy" id="27334"/>
    <lineage>
        <taxon>Eukaryota</taxon>
        <taxon>Fungi</taxon>
        <taxon>Dikarya</taxon>
        <taxon>Ascomycota</taxon>
        <taxon>Pezizomycotina</taxon>
        <taxon>Eurotiomycetes</taxon>
        <taxon>Eurotiomycetidae</taxon>
        <taxon>Eurotiales</taxon>
        <taxon>Aspergillaceae</taxon>
        <taxon>Penicillium</taxon>
    </lineage>
</organism>
<keyword evidence="1" id="KW-0472">Membrane</keyword>
<reference evidence="3 4" key="1">
    <citation type="journal article" date="2015" name="Mol. Plant Microbe Interact.">
        <title>Genome, transcriptome, and functional analyses of Penicillium expansum provide new insights into secondary metabolism and pathogenicity.</title>
        <authorList>
            <person name="Ballester A.R."/>
            <person name="Marcet-Houben M."/>
            <person name="Levin E."/>
            <person name="Sela N."/>
            <person name="Selma-Lazaro C."/>
            <person name="Carmona L."/>
            <person name="Wisniewski M."/>
            <person name="Droby S."/>
            <person name="Gonzalez-Candelas L."/>
            <person name="Gabaldon T."/>
        </authorList>
    </citation>
    <scope>NUCLEOTIDE SEQUENCE [LARGE SCALE GENOMIC DNA]</scope>
    <source>
        <strain evidence="3 4">MD-8</strain>
    </source>
</reference>
<dbReference type="GeneID" id="27679777"/>
<dbReference type="HOGENOM" id="CLU_093582_1_0_1"/>
<keyword evidence="1" id="KW-1133">Transmembrane helix</keyword>
<dbReference type="PhylomeDB" id="A0A0A2I587"/>
<dbReference type="STRING" id="27334.A0A0A2I587"/>
<feature type="domain" description="DUF7582" evidence="2">
    <location>
        <begin position="72"/>
        <end position="220"/>
    </location>
</feature>
<dbReference type="EMBL" id="JQFZ01000221">
    <property type="protein sequence ID" value="KGO54553.1"/>
    <property type="molecule type" value="Genomic_DNA"/>
</dbReference>
<proteinExistence type="predicted"/>
<evidence type="ECO:0000256" key="1">
    <source>
        <dbReference type="SAM" id="Phobius"/>
    </source>
</evidence>
<gene>
    <name evidence="3" type="ORF">PEX2_070860</name>
</gene>
<evidence type="ECO:0000313" key="4">
    <source>
        <dbReference type="Proteomes" id="UP000030143"/>
    </source>
</evidence>
<evidence type="ECO:0000259" key="2">
    <source>
        <dbReference type="Pfam" id="PF24483"/>
    </source>
</evidence>
<protein>
    <recommendedName>
        <fullName evidence="2">DUF7582 domain-containing protein</fullName>
    </recommendedName>
</protein>
<feature type="transmembrane region" description="Helical" evidence="1">
    <location>
        <begin position="35"/>
        <end position="57"/>
    </location>
</feature>
<accession>A0A0A2I587</accession>
<sequence length="223" mass="25907">MTERKKYLNAKDFQDGRFPKHVSLVALDREMRQNIWLTAFAPIRLITAGGFLAVSYLKNRDSTGDVDYLIDPEFAADKDIQNALHSTIRTVARQLQYDDDWINEAMAVFVTSKARQTLFERAEKQGIILFKGENLEILAAPIEWALERKLRRIYAADRDRKAEMDISDAIAFLKHLREHNNGLLDSETIRTMNMNGFDVIPDQKTMQQIADAYRREHNEEIFK</sequence>
<keyword evidence="4" id="KW-1185">Reference proteome</keyword>
<comment type="caution">
    <text evidence="3">The sequence shown here is derived from an EMBL/GenBank/DDBJ whole genome shotgun (WGS) entry which is preliminary data.</text>
</comment>
<dbReference type="RefSeq" id="XP_016596924.1">
    <property type="nucleotide sequence ID" value="XM_016744357.1"/>
</dbReference>
<dbReference type="InterPro" id="IPR056004">
    <property type="entry name" value="DUF7582"/>
</dbReference>
<dbReference type="Proteomes" id="UP000030143">
    <property type="component" value="Unassembled WGS sequence"/>
</dbReference>
<dbReference type="AlphaFoldDB" id="A0A0A2I587"/>
<dbReference type="Pfam" id="PF24483">
    <property type="entry name" value="DUF7582"/>
    <property type="match status" value="1"/>
</dbReference>